<proteinExistence type="predicted"/>
<feature type="compositionally biased region" description="Polar residues" evidence="1">
    <location>
        <begin position="288"/>
        <end position="300"/>
    </location>
</feature>
<organism evidence="3 4">
    <name type="scientific">Nocardiopsis codii</name>
    <dbReference type="NCBI Taxonomy" id="3065942"/>
    <lineage>
        <taxon>Bacteria</taxon>
        <taxon>Bacillati</taxon>
        <taxon>Actinomycetota</taxon>
        <taxon>Actinomycetes</taxon>
        <taxon>Streptosporangiales</taxon>
        <taxon>Nocardiopsidaceae</taxon>
        <taxon>Nocardiopsis</taxon>
    </lineage>
</organism>
<evidence type="ECO:0000256" key="1">
    <source>
        <dbReference type="SAM" id="MobiDB-lite"/>
    </source>
</evidence>
<dbReference type="CDD" id="cd07823">
    <property type="entry name" value="SRPBCC_5"/>
    <property type="match status" value="1"/>
</dbReference>
<sequence>MRISNEFTVNAPVERVWRLLTDVEAVAPCVPGVRLTGVDGPLYSGAVRVKVGPVVAAYSGTARFTELDERERRAVLVASGRASRGSGNASATATARLRAENGRTVVSVETDLTVTGRLSELGVGAISGVAASLTARFAAALEEEFGLAPYRSGDAGPVGEAPVERTAVDGSSGSGDAHRTAGTGSTEAADGAGGARPGRSTVDGSPGAEGTTEPGARGSGGTDTVGEPDGTGEPHETSGANGTCRDHSEKNDDKIPEASTEDENASDQAEHPNRHVSPATAGEDGPLGSSSVSDITSGVTGAQKFPDPIDLAPATAPGGAIADRVWPLLAIVVVAGGMILGYVFFT</sequence>
<dbReference type="EMBL" id="JAUZMY010000004">
    <property type="protein sequence ID" value="MEE2036761.1"/>
    <property type="molecule type" value="Genomic_DNA"/>
</dbReference>
<dbReference type="RefSeq" id="WP_330090558.1">
    <property type="nucleotide sequence ID" value="NZ_JAUZMY010000004.1"/>
</dbReference>
<feature type="region of interest" description="Disordered" evidence="1">
    <location>
        <begin position="156"/>
        <end position="308"/>
    </location>
</feature>
<dbReference type="Gene3D" id="3.30.530.20">
    <property type="match status" value="1"/>
</dbReference>
<reference evidence="3 4" key="1">
    <citation type="submission" date="2023-08" db="EMBL/GenBank/DDBJ databases">
        <authorList>
            <person name="Girao M."/>
            <person name="Carvalho M.F."/>
        </authorList>
    </citation>
    <scope>NUCLEOTIDE SEQUENCE [LARGE SCALE GENOMIC DNA]</scope>
    <source>
        <strain evidence="3 4">CT-R113</strain>
    </source>
</reference>
<dbReference type="PANTHER" id="PTHR38588">
    <property type="entry name" value="BLL0334 PROTEIN"/>
    <property type="match status" value="1"/>
</dbReference>
<gene>
    <name evidence="3" type="ORF">Q8791_05930</name>
</gene>
<dbReference type="InterPro" id="IPR010419">
    <property type="entry name" value="CO_DH_gsu"/>
</dbReference>
<name>A0ABU7K3E3_9ACTN</name>
<comment type="caution">
    <text evidence="3">The sequence shown here is derived from an EMBL/GenBank/DDBJ whole genome shotgun (WGS) entry which is preliminary data.</text>
</comment>
<keyword evidence="2" id="KW-0812">Transmembrane</keyword>
<dbReference type="SUPFAM" id="SSF55961">
    <property type="entry name" value="Bet v1-like"/>
    <property type="match status" value="1"/>
</dbReference>
<evidence type="ECO:0000313" key="4">
    <source>
        <dbReference type="Proteomes" id="UP001356095"/>
    </source>
</evidence>
<keyword evidence="2" id="KW-1133">Transmembrane helix</keyword>
<feature type="transmembrane region" description="Helical" evidence="2">
    <location>
        <begin position="325"/>
        <end position="345"/>
    </location>
</feature>
<dbReference type="PANTHER" id="PTHR38588:SF1">
    <property type="entry name" value="BLL0334 PROTEIN"/>
    <property type="match status" value="1"/>
</dbReference>
<accession>A0ABU7K3E3</accession>
<protein>
    <submittedName>
        <fullName evidence="3">SRPBCC domain-containing protein</fullName>
    </submittedName>
</protein>
<keyword evidence="4" id="KW-1185">Reference proteome</keyword>
<keyword evidence="2" id="KW-0472">Membrane</keyword>
<dbReference type="Proteomes" id="UP001356095">
    <property type="component" value="Unassembled WGS sequence"/>
</dbReference>
<evidence type="ECO:0000313" key="3">
    <source>
        <dbReference type="EMBL" id="MEE2036761.1"/>
    </source>
</evidence>
<evidence type="ECO:0000256" key="2">
    <source>
        <dbReference type="SAM" id="Phobius"/>
    </source>
</evidence>
<dbReference type="InterPro" id="IPR023393">
    <property type="entry name" value="START-like_dom_sf"/>
</dbReference>
<feature type="compositionally biased region" description="Basic and acidic residues" evidence="1">
    <location>
        <begin position="244"/>
        <end position="256"/>
    </location>
</feature>
<dbReference type="Pfam" id="PF06240">
    <property type="entry name" value="COXG"/>
    <property type="match status" value="1"/>
</dbReference>